<keyword evidence="2" id="KW-0328">Glycosyltransferase</keyword>
<dbReference type="PANTHER" id="PTHR43179">
    <property type="entry name" value="RHAMNOSYLTRANSFERASE WBBL"/>
    <property type="match status" value="1"/>
</dbReference>
<evidence type="ECO:0000256" key="2">
    <source>
        <dbReference type="ARBA" id="ARBA00022676"/>
    </source>
</evidence>
<dbReference type="Gene3D" id="3.90.550.10">
    <property type="entry name" value="Spore Coat Polysaccharide Biosynthesis Protein SpsA, Chain A"/>
    <property type="match status" value="1"/>
</dbReference>
<dbReference type="RefSeq" id="WP_150969365.1">
    <property type="nucleotide sequence ID" value="NZ_VZDO01000005.1"/>
</dbReference>
<accession>A0A7V7PQE6</accession>
<dbReference type="InterPro" id="IPR029044">
    <property type="entry name" value="Nucleotide-diphossugar_trans"/>
</dbReference>
<dbReference type="AlphaFoldDB" id="A0A7V7PQE6"/>
<gene>
    <name evidence="4" type="ORF">F6X38_08930</name>
</gene>
<comment type="similarity">
    <text evidence="1">Belongs to the glycosyltransferase 2 family.</text>
</comment>
<proteinExistence type="inferred from homology"/>
<dbReference type="PANTHER" id="PTHR43179:SF12">
    <property type="entry name" value="GALACTOFURANOSYLTRANSFERASE GLFT2"/>
    <property type="match status" value="1"/>
</dbReference>
<reference evidence="4 5" key="1">
    <citation type="submission" date="2019-09" db="EMBL/GenBank/DDBJ databases">
        <title>YIM 132180 draft genome.</title>
        <authorList>
            <person name="Zhang K."/>
        </authorList>
    </citation>
    <scope>NUCLEOTIDE SEQUENCE [LARGE SCALE GENOMIC DNA]</scope>
    <source>
        <strain evidence="4 5">YIM 132180</strain>
    </source>
</reference>
<dbReference type="Proteomes" id="UP000432089">
    <property type="component" value="Unassembled WGS sequence"/>
</dbReference>
<dbReference type="Pfam" id="PF13641">
    <property type="entry name" value="Glyco_tranf_2_3"/>
    <property type="match status" value="1"/>
</dbReference>
<comment type="caution">
    <text evidence="4">The sequence shown here is derived from an EMBL/GenBank/DDBJ whole genome shotgun (WGS) entry which is preliminary data.</text>
</comment>
<sequence length="285" mass="31803">MAAKVSLTVCTKNGGERLGTCLDHIEAMDAPAGMELFLVDNGSDDGTSFERLHAFAARSRYDVRVRQTFVPGNSAGRNVALAEATGDIHIFVDDDCYADEGLVRNWLRVFASDPKLGFGSGRVWRHDPATSMSGCVEYPEIRYMPPGKFIWRGFVQGSNMAFRRECLEEIGRFDPRFGSGTPLAGEDWDMGLRASAAGWAGVYSPDAAVSHDHRRTDDNITERELYYYYGGGAIFAKHTFSRKGVRIFREFVRETGKLKSKPDFRDAMRKGYRDFLIHRGAAKAA</sequence>
<name>A0A7V7PQE6_9HYPH</name>
<dbReference type="EMBL" id="VZDO01000005">
    <property type="protein sequence ID" value="KAB0680292.1"/>
    <property type="molecule type" value="Genomic_DNA"/>
</dbReference>
<protein>
    <submittedName>
        <fullName evidence="4">Glycosyltransferase</fullName>
    </submittedName>
</protein>
<dbReference type="GO" id="GO:0016757">
    <property type="term" value="F:glycosyltransferase activity"/>
    <property type="evidence" value="ECO:0007669"/>
    <property type="project" value="UniProtKB-KW"/>
</dbReference>
<evidence type="ECO:0000256" key="3">
    <source>
        <dbReference type="ARBA" id="ARBA00022679"/>
    </source>
</evidence>
<evidence type="ECO:0000256" key="1">
    <source>
        <dbReference type="ARBA" id="ARBA00006739"/>
    </source>
</evidence>
<dbReference type="SUPFAM" id="SSF53448">
    <property type="entry name" value="Nucleotide-diphospho-sugar transferases"/>
    <property type="match status" value="1"/>
</dbReference>
<keyword evidence="5" id="KW-1185">Reference proteome</keyword>
<evidence type="ECO:0000313" key="4">
    <source>
        <dbReference type="EMBL" id="KAB0680292.1"/>
    </source>
</evidence>
<organism evidence="4 5">
    <name type="scientific">Plantimonas leprariae</name>
    <dbReference type="NCBI Taxonomy" id="2615207"/>
    <lineage>
        <taxon>Bacteria</taxon>
        <taxon>Pseudomonadati</taxon>
        <taxon>Pseudomonadota</taxon>
        <taxon>Alphaproteobacteria</taxon>
        <taxon>Hyphomicrobiales</taxon>
        <taxon>Aurantimonadaceae</taxon>
        <taxon>Plantimonas</taxon>
    </lineage>
</organism>
<evidence type="ECO:0000313" key="5">
    <source>
        <dbReference type="Proteomes" id="UP000432089"/>
    </source>
</evidence>
<keyword evidence="3 4" id="KW-0808">Transferase</keyword>